<dbReference type="Pfam" id="PF13439">
    <property type="entry name" value="Glyco_transf_4"/>
    <property type="match status" value="1"/>
</dbReference>
<comment type="caution">
    <text evidence="3">The sequence shown here is derived from an EMBL/GenBank/DDBJ whole genome shotgun (WGS) entry which is preliminary data.</text>
</comment>
<evidence type="ECO:0000259" key="2">
    <source>
        <dbReference type="Pfam" id="PF13439"/>
    </source>
</evidence>
<keyword evidence="3" id="KW-0808">Transferase</keyword>
<dbReference type="EMBL" id="DTGA01000007">
    <property type="protein sequence ID" value="HGB30297.1"/>
    <property type="molecule type" value="Genomic_DNA"/>
</dbReference>
<dbReference type="PANTHER" id="PTHR45947:SF13">
    <property type="entry name" value="TRANSFERASE"/>
    <property type="match status" value="1"/>
</dbReference>
<evidence type="ECO:0000313" key="3">
    <source>
        <dbReference type="EMBL" id="HGB30297.1"/>
    </source>
</evidence>
<protein>
    <submittedName>
        <fullName evidence="3">Glycosyltransferase family 1 protein</fullName>
    </submittedName>
</protein>
<evidence type="ECO:0000259" key="1">
    <source>
        <dbReference type="Pfam" id="PF00534"/>
    </source>
</evidence>
<gene>
    <name evidence="3" type="ORF">ENV35_00295</name>
</gene>
<dbReference type="AlphaFoldDB" id="A0A7C3SMG7"/>
<organism evidence="3">
    <name type="scientific">Dictyoglomus turgidum</name>
    <dbReference type="NCBI Taxonomy" id="513050"/>
    <lineage>
        <taxon>Bacteria</taxon>
        <taxon>Pseudomonadati</taxon>
        <taxon>Dictyoglomota</taxon>
        <taxon>Dictyoglomia</taxon>
        <taxon>Dictyoglomales</taxon>
        <taxon>Dictyoglomaceae</taxon>
        <taxon>Dictyoglomus</taxon>
    </lineage>
</organism>
<sequence length="407" mass="47723">MFKMKILFINNYYYVRGGSEKVFFDEIEILKKHNHDVTPFSRHYIKNTYSEYQKYFPSNLDYEGVNLLKKIVAAQNLIYSLEAKKKLFELLKSIKPDLIHAHNIYGRLTCSIIDAAKEKKLPVVMTLHDYKLVCPSYLMLCKGVPCERCKGRNFYNCFFRRCHKNNLVGSFIYSIEAYFNLILKKYEWISFFICPSNFSKKKHLEAGIPEEKLIRIPNFIESEKYKPNYEYKDYILYVGRLSKEKGVLTLLRSIKHIDVKLKIVGDGPMRNECERYIEENKITNVEILGYKTGKDLEVLYKNSLFVVIPSEWYENAPMVILEAFAYGKPIIASSIGGIPEMVINEKTGLLYPPGDDNDLKDKICYLLNNPHLIKNMGKFARELVEKKYNAELHYKKLISVYKKSLER</sequence>
<dbReference type="GO" id="GO:0016757">
    <property type="term" value="F:glycosyltransferase activity"/>
    <property type="evidence" value="ECO:0007669"/>
    <property type="project" value="InterPro"/>
</dbReference>
<dbReference type="InterPro" id="IPR028098">
    <property type="entry name" value="Glyco_trans_4-like_N"/>
</dbReference>
<accession>A0A7C3SMG7</accession>
<dbReference type="PANTHER" id="PTHR45947">
    <property type="entry name" value="SULFOQUINOVOSYL TRANSFERASE SQD2"/>
    <property type="match status" value="1"/>
</dbReference>
<dbReference type="Gene3D" id="3.40.50.2000">
    <property type="entry name" value="Glycogen Phosphorylase B"/>
    <property type="match status" value="2"/>
</dbReference>
<dbReference type="InterPro" id="IPR050194">
    <property type="entry name" value="Glycosyltransferase_grp1"/>
</dbReference>
<reference evidence="3" key="1">
    <citation type="journal article" date="2020" name="mSystems">
        <title>Genome- and Community-Level Interaction Insights into Carbon Utilization and Element Cycling Functions of Hydrothermarchaeota in Hydrothermal Sediment.</title>
        <authorList>
            <person name="Zhou Z."/>
            <person name="Liu Y."/>
            <person name="Xu W."/>
            <person name="Pan J."/>
            <person name="Luo Z.H."/>
            <person name="Li M."/>
        </authorList>
    </citation>
    <scope>NUCLEOTIDE SEQUENCE [LARGE SCALE GENOMIC DNA]</scope>
    <source>
        <strain evidence="3">SpSt-751</strain>
    </source>
</reference>
<dbReference type="Pfam" id="PF00534">
    <property type="entry name" value="Glycos_transf_1"/>
    <property type="match status" value="1"/>
</dbReference>
<feature type="domain" description="Glycosyltransferase subfamily 4-like N-terminal" evidence="2">
    <location>
        <begin position="17"/>
        <end position="223"/>
    </location>
</feature>
<proteinExistence type="predicted"/>
<dbReference type="CDD" id="cd03801">
    <property type="entry name" value="GT4_PimA-like"/>
    <property type="match status" value="1"/>
</dbReference>
<feature type="domain" description="Glycosyl transferase family 1" evidence="1">
    <location>
        <begin position="227"/>
        <end position="382"/>
    </location>
</feature>
<dbReference type="SUPFAM" id="SSF53756">
    <property type="entry name" value="UDP-Glycosyltransferase/glycogen phosphorylase"/>
    <property type="match status" value="1"/>
</dbReference>
<dbReference type="InterPro" id="IPR001296">
    <property type="entry name" value="Glyco_trans_1"/>
</dbReference>
<name>A0A7C3SMG7_9BACT</name>